<dbReference type="AlphaFoldDB" id="A0A0F9YGJ3"/>
<keyword evidence="4" id="KW-0812">Transmembrane</keyword>
<feature type="domain" description="YknX-like beta-barrel" evidence="5">
    <location>
        <begin position="370"/>
        <end position="441"/>
    </location>
</feature>
<feature type="coiled-coil region" evidence="3">
    <location>
        <begin position="104"/>
        <end position="131"/>
    </location>
</feature>
<proteinExistence type="predicted"/>
<dbReference type="InterPro" id="IPR058636">
    <property type="entry name" value="Beta-barrel_YknX"/>
</dbReference>
<keyword evidence="4" id="KW-1133">Transmembrane helix</keyword>
<feature type="transmembrane region" description="Helical" evidence="4">
    <location>
        <begin position="12"/>
        <end position="34"/>
    </location>
</feature>
<evidence type="ECO:0000256" key="1">
    <source>
        <dbReference type="ARBA" id="ARBA00004196"/>
    </source>
</evidence>
<keyword evidence="4" id="KW-0472">Membrane</keyword>
<evidence type="ECO:0000313" key="6">
    <source>
        <dbReference type="EMBL" id="KKP30709.1"/>
    </source>
</evidence>
<dbReference type="PANTHER" id="PTHR32347">
    <property type="entry name" value="EFFLUX SYSTEM COMPONENT YKNX-RELATED"/>
    <property type="match status" value="1"/>
</dbReference>
<dbReference type="Proteomes" id="UP000034934">
    <property type="component" value="Unassembled WGS sequence"/>
</dbReference>
<evidence type="ECO:0000256" key="3">
    <source>
        <dbReference type="SAM" id="Coils"/>
    </source>
</evidence>
<dbReference type="Gene3D" id="2.40.50.100">
    <property type="match status" value="1"/>
</dbReference>
<dbReference type="Gene3D" id="2.40.420.20">
    <property type="match status" value="1"/>
</dbReference>
<dbReference type="Gene3D" id="1.10.287.470">
    <property type="entry name" value="Helix hairpin bin"/>
    <property type="match status" value="1"/>
</dbReference>
<sequence length="551" mass="59014">MKNYLSKIKLYIFSNKKVSISILLFIIVLSYWGFNKIIDTTGEKQYITTTAQKGTIISSISATGQIESSSQIDLKTNVSSEIVYIGAKAGDIVKKGKTIFSLDARDAQRNVRNAKTSLETAKLELEKFQEAPDTVDVLEIKKAITDAEASKLDAEKVIKEKYRTLLNTSIVASSVNPSDEQTPPTISGTYIKDKEAVITINIYQTGNGAYFSASSVPAGIVTGSGNVTTVLTQPIGDSGLYIKFATASSSQSTWVITLPNKSANSYYSNEILYQDAIDNQKKVNDSADLIIAQNNKKLNDLYEPDALTLRTKQLAVKQAEDLLLDAQVALSDYYVYAPFDGTIASIIGKIGDTASGVLGSIITNQDIATLSMNEVDVSKIKLGQKATITFDAIENLTMTGTVSEIDTLGTVSQGVVSYNVKITFDTKDNQVKPGMSVSASIITDSKTDILIVPSSAIKTNGNIKYVQMFSTPLPTMLVESQGVSSKEIPIQVEIETGISDDTNTEIISGIKEGDQIISRTIVTTSTTASASSSSSLLGGTNIKGIGGGGMR</sequence>
<gene>
    <name evidence="6" type="ORF">UR19_C0001G0093</name>
</gene>
<dbReference type="SUPFAM" id="SSF111369">
    <property type="entry name" value="HlyD-like secretion proteins"/>
    <property type="match status" value="2"/>
</dbReference>
<dbReference type="Pfam" id="PF25990">
    <property type="entry name" value="Beta-barrel_YknX"/>
    <property type="match status" value="1"/>
</dbReference>
<dbReference type="InterPro" id="IPR050465">
    <property type="entry name" value="UPF0194_transport"/>
</dbReference>
<dbReference type="Gene3D" id="2.40.30.170">
    <property type="match status" value="1"/>
</dbReference>
<evidence type="ECO:0000256" key="4">
    <source>
        <dbReference type="SAM" id="Phobius"/>
    </source>
</evidence>
<organism evidence="6 7">
    <name type="scientific">Candidatus Nomurabacteria bacterium GW2011_GWF1_31_48</name>
    <dbReference type="NCBI Taxonomy" id="1618767"/>
    <lineage>
        <taxon>Bacteria</taxon>
        <taxon>Candidatus Nomuraibacteriota</taxon>
    </lineage>
</organism>
<reference evidence="6 7" key="1">
    <citation type="journal article" date="2015" name="Nature">
        <title>rRNA introns, odd ribosomes, and small enigmatic genomes across a large radiation of phyla.</title>
        <authorList>
            <person name="Brown C.T."/>
            <person name="Hug L.A."/>
            <person name="Thomas B.C."/>
            <person name="Sharon I."/>
            <person name="Castelle C.J."/>
            <person name="Singh A."/>
            <person name="Wilkins M.J."/>
            <person name="Williams K.H."/>
            <person name="Banfield J.F."/>
        </authorList>
    </citation>
    <scope>NUCLEOTIDE SEQUENCE [LARGE SCALE GENOMIC DNA]</scope>
</reference>
<name>A0A0F9YGJ3_9BACT</name>
<comment type="subcellular location">
    <subcellularLocation>
        <location evidence="1">Cell envelope</location>
    </subcellularLocation>
</comment>
<keyword evidence="2 3" id="KW-0175">Coiled coil</keyword>
<evidence type="ECO:0000259" key="5">
    <source>
        <dbReference type="Pfam" id="PF25990"/>
    </source>
</evidence>
<comment type="caution">
    <text evidence="6">The sequence shown here is derived from an EMBL/GenBank/DDBJ whole genome shotgun (WGS) entry which is preliminary data.</text>
</comment>
<evidence type="ECO:0000256" key="2">
    <source>
        <dbReference type="ARBA" id="ARBA00023054"/>
    </source>
</evidence>
<protein>
    <submittedName>
        <fullName evidence="6">Efflux transporter, RND family, MFP subunit</fullName>
    </submittedName>
</protein>
<dbReference type="PANTHER" id="PTHR32347:SF14">
    <property type="entry name" value="EFFLUX SYSTEM COMPONENT YKNX-RELATED"/>
    <property type="match status" value="1"/>
</dbReference>
<dbReference type="EMBL" id="LBOG01000001">
    <property type="protein sequence ID" value="KKP30709.1"/>
    <property type="molecule type" value="Genomic_DNA"/>
</dbReference>
<evidence type="ECO:0000313" key="7">
    <source>
        <dbReference type="Proteomes" id="UP000034934"/>
    </source>
</evidence>
<accession>A0A0F9YGJ3</accession>
<dbReference type="GO" id="GO:0030313">
    <property type="term" value="C:cell envelope"/>
    <property type="evidence" value="ECO:0007669"/>
    <property type="project" value="UniProtKB-SubCell"/>
</dbReference>